<accession>A0ABV1SJM2</accession>
<keyword evidence="4" id="KW-1185">Reference proteome</keyword>
<evidence type="ECO:0000259" key="2">
    <source>
        <dbReference type="Pfam" id="PF03886"/>
    </source>
</evidence>
<dbReference type="EMBL" id="JAYWLC010000015">
    <property type="protein sequence ID" value="MER5173103.1"/>
    <property type="molecule type" value="Genomic_DNA"/>
</dbReference>
<feature type="chain" id="PRO_5046749887" evidence="1">
    <location>
        <begin position="18"/>
        <end position="195"/>
    </location>
</feature>
<evidence type="ECO:0000256" key="1">
    <source>
        <dbReference type="SAM" id="SignalP"/>
    </source>
</evidence>
<dbReference type="RefSeq" id="WP_339113765.1">
    <property type="nucleotide sequence ID" value="NZ_JAYWLC010000015.1"/>
</dbReference>
<dbReference type="Proteomes" id="UP001438953">
    <property type="component" value="Unassembled WGS sequence"/>
</dbReference>
<proteinExistence type="predicted"/>
<comment type="caution">
    <text evidence="3">The sequence shown here is derived from an EMBL/GenBank/DDBJ whole genome shotgun (WGS) entry which is preliminary data.</text>
</comment>
<protein>
    <submittedName>
        <fullName evidence="3">PqiC family protein</fullName>
    </submittedName>
</protein>
<evidence type="ECO:0000313" key="3">
    <source>
        <dbReference type="EMBL" id="MER5173103.1"/>
    </source>
</evidence>
<evidence type="ECO:0000313" key="4">
    <source>
        <dbReference type="Proteomes" id="UP001438953"/>
    </source>
</evidence>
<dbReference type="Pfam" id="PF03886">
    <property type="entry name" value="ABC_trans_aux"/>
    <property type="match status" value="1"/>
</dbReference>
<name>A0ABV1SJM2_9RHOB</name>
<gene>
    <name evidence="3" type="ORF">VSX56_15135</name>
</gene>
<reference evidence="3 4" key="1">
    <citation type="submission" date="2024-06" db="EMBL/GenBank/DDBJ databases">
        <title>Thioclava kandeliae sp. nov. from a rhizosphere soil sample of Kandelia candel in a mangrove.</title>
        <authorList>
            <person name="Mu T."/>
        </authorList>
    </citation>
    <scope>NUCLEOTIDE SEQUENCE [LARGE SCALE GENOMIC DNA]</scope>
    <source>
        <strain evidence="3 4">CPCC 100088</strain>
    </source>
</reference>
<dbReference type="PROSITE" id="PS51257">
    <property type="entry name" value="PROKAR_LIPOPROTEIN"/>
    <property type="match status" value="1"/>
</dbReference>
<dbReference type="SUPFAM" id="SSF159594">
    <property type="entry name" value="XCC0632-like"/>
    <property type="match status" value="1"/>
</dbReference>
<dbReference type="InterPro" id="IPR005586">
    <property type="entry name" value="ABC_trans_aux"/>
</dbReference>
<feature type="signal peptide" evidence="1">
    <location>
        <begin position="1"/>
        <end position="17"/>
    </location>
</feature>
<keyword evidence="1" id="KW-0732">Signal</keyword>
<organism evidence="3 4">
    <name type="scientific">Thioclava kandeliae</name>
    <dbReference type="NCBI Taxonomy" id="3070818"/>
    <lineage>
        <taxon>Bacteria</taxon>
        <taxon>Pseudomonadati</taxon>
        <taxon>Pseudomonadota</taxon>
        <taxon>Alphaproteobacteria</taxon>
        <taxon>Rhodobacterales</taxon>
        <taxon>Paracoccaceae</taxon>
        <taxon>Thioclava</taxon>
    </lineage>
</organism>
<sequence length="195" mass="20529">MKPTTLSCIAAALVALAACSNPLDTAQYAIDPPTAKDTLPDRLGRAELREISLPDYASGQEIAFQTADGALRSSPDNIWADAPRRSMTLALARQISEMSGATVVAEPWPLASEPQRRIEVRVERFIAAADGAVHLDGVYYVSPASYSASGGDTVHRFAIAVPMNGPTGKDADPGLIARTQSAALSQLAAQIAQLK</sequence>
<dbReference type="Gene3D" id="3.40.50.10610">
    <property type="entry name" value="ABC-type transport auxiliary lipoprotein component"/>
    <property type="match status" value="1"/>
</dbReference>
<feature type="domain" description="ABC-type transport auxiliary lipoprotein component" evidence="2">
    <location>
        <begin position="28"/>
        <end position="192"/>
    </location>
</feature>